<dbReference type="NCBIfam" id="TIGR00229">
    <property type="entry name" value="sensory_box"/>
    <property type="match status" value="1"/>
</dbReference>
<evidence type="ECO:0000313" key="8">
    <source>
        <dbReference type="Proteomes" id="UP000297613"/>
    </source>
</evidence>
<dbReference type="PROSITE" id="PS50110">
    <property type="entry name" value="RESPONSE_REGULATORY"/>
    <property type="match status" value="1"/>
</dbReference>
<dbReference type="PANTHER" id="PTHR43081">
    <property type="entry name" value="ADENYLATE CYCLASE, TERMINAL-DIFFERENTIATION SPECIFIC-RELATED"/>
    <property type="match status" value="1"/>
</dbReference>
<dbReference type="InterPro" id="IPR001789">
    <property type="entry name" value="Sig_transdc_resp-reg_receiver"/>
</dbReference>
<dbReference type="Gene3D" id="3.30.70.1230">
    <property type="entry name" value="Nucleotide cyclase"/>
    <property type="match status" value="1"/>
</dbReference>
<dbReference type="InterPro" id="IPR029787">
    <property type="entry name" value="Nucleotide_cyclase"/>
</dbReference>
<dbReference type="SUPFAM" id="SSF52172">
    <property type="entry name" value="CheY-like"/>
    <property type="match status" value="1"/>
</dbReference>
<dbReference type="InterPro" id="IPR001054">
    <property type="entry name" value="A/G_cyclase"/>
</dbReference>
<dbReference type="PROSITE" id="PS50113">
    <property type="entry name" value="PAC"/>
    <property type="match status" value="1"/>
</dbReference>
<dbReference type="CDD" id="cd17534">
    <property type="entry name" value="REC_DC-like"/>
    <property type="match status" value="1"/>
</dbReference>
<dbReference type="PROSITE" id="PS50125">
    <property type="entry name" value="GUANYLATE_CYCLASE_2"/>
    <property type="match status" value="1"/>
</dbReference>
<dbReference type="Pfam" id="PF00072">
    <property type="entry name" value="Response_reg"/>
    <property type="match status" value="1"/>
</dbReference>
<dbReference type="InterPro" id="IPR013656">
    <property type="entry name" value="PAS_4"/>
</dbReference>
<dbReference type="InterPro" id="IPR011006">
    <property type="entry name" value="CheY-like_superfamily"/>
</dbReference>
<evidence type="ECO:0000256" key="1">
    <source>
        <dbReference type="PROSITE-ProRule" id="PRU00169"/>
    </source>
</evidence>
<accession>A0A7I0IPT6</accession>
<dbReference type="CDD" id="cd00130">
    <property type="entry name" value="PAS"/>
    <property type="match status" value="1"/>
</dbReference>
<proteinExistence type="predicted"/>
<dbReference type="InterPro" id="IPR035965">
    <property type="entry name" value="PAS-like_dom_sf"/>
</dbReference>
<dbReference type="InterPro" id="IPR000014">
    <property type="entry name" value="PAS"/>
</dbReference>
<gene>
    <name evidence="7" type="ORF">EHQ83_10560</name>
</gene>
<dbReference type="Pfam" id="PF00211">
    <property type="entry name" value="Guanylate_cyc"/>
    <property type="match status" value="1"/>
</dbReference>
<reference evidence="7 8" key="1">
    <citation type="journal article" date="2019" name="PLoS Negl. Trop. Dis.">
        <title>Revisiting the worldwide diversity of Leptospira species in the environment.</title>
        <authorList>
            <person name="Vincent A.T."/>
            <person name="Schiettekatte O."/>
            <person name="Bourhy P."/>
            <person name="Veyrier F.J."/>
            <person name="Picardeau M."/>
        </authorList>
    </citation>
    <scope>NUCLEOTIDE SEQUENCE [LARGE SCALE GENOMIC DNA]</scope>
    <source>
        <strain evidence="7 8">201702445</strain>
    </source>
</reference>
<dbReference type="InterPro" id="IPR050697">
    <property type="entry name" value="Adenylyl/Guanylyl_Cyclase_3/4"/>
</dbReference>
<feature type="modified residue" description="4-aspartylphosphate" evidence="1">
    <location>
        <position position="63"/>
    </location>
</feature>
<comment type="caution">
    <text evidence="7">The sequence shown here is derived from an EMBL/GenBank/DDBJ whole genome shotgun (WGS) entry which is preliminary data.</text>
</comment>
<dbReference type="PANTHER" id="PTHR43081:SF1">
    <property type="entry name" value="ADENYLATE CYCLASE, TERMINAL-DIFFERENTIATION SPECIFIC"/>
    <property type="match status" value="1"/>
</dbReference>
<name>A0A7I0IPT6_9LEPT</name>
<feature type="domain" description="PAS" evidence="4">
    <location>
        <begin position="141"/>
        <end position="186"/>
    </location>
</feature>
<dbReference type="GO" id="GO:0000160">
    <property type="term" value="P:phosphorelay signal transduction system"/>
    <property type="evidence" value="ECO:0007669"/>
    <property type="project" value="InterPro"/>
</dbReference>
<protein>
    <submittedName>
        <fullName evidence="7">Response regulator</fullName>
    </submittedName>
</protein>
<feature type="domain" description="PAC" evidence="5">
    <location>
        <begin position="216"/>
        <end position="269"/>
    </location>
</feature>
<dbReference type="InterPro" id="IPR000700">
    <property type="entry name" value="PAS-assoc_C"/>
</dbReference>
<evidence type="ECO:0000256" key="2">
    <source>
        <dbReference type="SAM" id="Coils"/>
    </source>
</evidence>
<dbReference type="Gene3D" id="3.30.450.20">
    <property type="entry name" value="PAS domain"/>
    <property type="match status" value="1"/>
</dbReference>
<dbReference type="Pfam" id="PF08448">
    <property type="entry name" value="PAS_4"/>
    <property type="match status" value="1"/>
</dbReference>
<dbReference type="AlphaFoldDB" id="A0A7I0IPT6"/>
<feature type="domain" description="Guanylate cyclase" evidence="6">
    <location>
        <begin position="310"/>
        <end position="442"/>
    </location>
</feature>
<feature type="domain" description="Response regulatory" evidence="3">
    <location>
        <begin position="13"/>
        <end position="129"/>
    </location>
</feature>
<dbReference type="SMART" id="SM00044">
    <property type="entry name" value="CYCc"/>
    <property type="match status" value="1"/>
</dbReference>
<dbReference type="RefSeq" id="WP_135569014.1">
    <property type="nucleotide sequence ID" value="NZ_RQGL01000005.1"/>
</dbReference>
<evidence type="ECO:0000259" key="6">
    <source>
        <dbReference type="PROSITE" id="PS50125"/>
    </source>
</evidence>
<evidence type="ECO:0000259" key="4">
    <source>
        <dbReference type="PROSITE" id="PS50112"/>
    </source>
</evidence>
<evidence type="ECO:0000259" key="5">
    <source>
        <dbReference type="PROSITE" id="PS50113"/>
    </source>
</evidence>
<sequence length="492" mass="54612">MLDLQNKVSRASKILIVEDERIVARDIQEILLKIGYSSIGVATNGEKALQMARTIKPDLVLIDIVLGTGFIDGVETVVKLKDVLDVPVIYVTAHSDEATLRRARVTEPFGYILKPVNVRELEITVEMCLYRHKMEKRFREDASWFTTTLSSIGDGVIATDSVSKVKFLNPVAASLLGVEEKNVRGRIVDEVMNLRDDKGAVIENLISYASINRSPSVFEHAILSGSNGRNIPVICTIAPIHDVNGSSQGCVFTLRDISELHAKSEELSKRMEDVEQAKRLLEKYFPENLVDYLVDERRQTELEGKNVQATMLFCDVRNSTGIAEQLHPNEFAAFLSELFTGLMDLTYANGGSVNKLLGDGLLITFGCPFPEDEDTLNCVRLALQIREYLRAFNESRNPKLKTPVAMGIGISTGNVFAGNIGSSRHMEYTVLGDAVNTASRLEALTKTTGHDILIDSLTYESIRHEINVEAVGMFQLRGKKEPQEVFFPVGML</sequence>
<feature type="coiled-coil region" evidence="2">
    <location>
        <begin position="257"/>
        <end position="284"/>
    </location>
</feature>
<keyword evidence="1" id="KW-0597">Phosphoprotein</keyword>
<organism evidence="7 8">
    <name type="scientific">Leptospira yasudae</name>
    <dbReference type="NCBI Taxonomy" id="2202201"/>
    <lineage>
        <taxon>Bacteria</taxon>
        <taxon>Pseudomonadati</taxon>
        <taxon>Spirochaetota</taxon>
        <taxon>Spirochaetia</taxon>
        <taxon>Leptospirales</taxon>
        <taxon>Leptospiraceae</taxon>
        <taxon>Leptospira</taxon>
    </lineage>
</organism>
<dbReference type="EMBL" id="RQGM01000037">
    <property type="protein sequence ID" value="TGL84664.1"/>
    <property type="molecule type" value="Genomic_DNA"/>
</dbReference>
<dbReference type="SUPFAM" id="SSF55785">
    <property type="entry name" value="PYP-like sensor domain (PAS domain)"/>
    <property type="match status" value="1"/>
</dbReference>
<dbReference type="SMART" id="SM00091">
    <property type="entry name" value="PAS"/>
    <property type="match status" value="1"/>
</dbReference>
<evidence type="ECO:0000313" key="7">
    <source>
        <dbReference type="EMBL" id="TGL84664.1"/>
    </source>
</evidence>
<dbReference type="SUPFAM" id="SSF55073">
    <property type="entry name" value="Nucleotide cyclase"/>
    <property type="match status" value="1"/>
</dbReference>
<dbReference type="Proteomes" id="UP000297613">
    <property type="component" value="Unassembled WGS sequence"/>
</dbReference>
<dbReference type="GO" id="GO:0009190">
    <property type="term" value="P:cyclic nucleotide biosynthetic process"/>
    <property type="evidence" value="ECO:0007669"/>
    <property type="project" value="InterPro"/>
</dbReference>
<dbReference type="PROSITE" id="PS50112">
    <property type="entry name" value="PAS"/>
    <property type="match status" value="1"/>
</dbReference>
<dbReference type="SMART" id="SM00448">
    <property type="entry name" value="REC"/>
    <property type="match status" value="1"/>
</dbReference>
<dbReference type="Gene3D" id="3.40.50.2300">
    <property type="match status" value="1"/>
</dbReference>
<evidence type="ECO:0000259" key="3">
    <source>
        <dbReference type="PROSITE" id="PS50110"/>
    </source>
</evidence>
<dbReference type="GO" id="GO:0004016">
    <property type="term" value="F:adenylate cyclase activity"/>
    <property type="evidence" value="ECO:0007669"/>
    <property type="project" value="UniProtKB-ARBA"/>
</dbReference>
<keyword evidence="2" id="KW-0175">Coiled coil</keyword>
<dbReference type="CDD" id="cd07302">
    <property type="entry name" value="CHD"/>
    <property type="match status" value="1"/>
</dbReference>